<dbReference type="PANTHER" id="PTHR30168:SF0">
    <property type="entry name" value="INNER MEMBRANE PROTEIN"/>
    <property type="match status" value="1"/>
</dbReference>
<accession>A0A1V8ZWY5</accession>
<feature type="region of interest" description="Disordered" evidence="5">
    <location>
        <begin position="1"/>
        <end position="21"/>
    </location>
</feature>
<evidence type="ECO:0000256" key="2">
    <source>
        <dbReference type="ARBA" id="ARBA00022692"/>
    </source>
</evidence>
<organism evidence="7 8">
    <name type="scientific">Saccharomonospora piscinae</name>
    <dbReference type="NCBI Taxonomy" id="687388"/>
    <lineage>
        <taxon>Bacteria</taxon>
        <taxon>Bacillati</taxon>
        <taxon>Actinomycetota</taxon>
        <taxon>Actinomycetes</taxon>
        <taxon>Pseudonocardiales</taxon>
        <taxon>Pseudonocardiaceae</taxon>
        <taxon>Saccharomonospora</taxon>
    </lineage>
</organism>
<keyword evidence="4 6" id="KW-0472">Membrane</keyword>
<protein>
    <submittedName>
        <fullName evidence="7">Metalloprotease</fullName>
    </submittedName>
</protein>
<keyword evidence="7" id="KW-0378">Hydrolase</keyword>
<evidence type="ECO:0000256" key="3">
    <source>
        <dbReference type="ARBA" id="ARBA00022989"/>
    </source>
</evidence>
<keyword evidence="3 6" id="KW-1133">Transmembrane helix</keyword>
<keyword evidence="8" id="KW-1185">Reference proteome</keyword>
<dbReference type="EMBL" id="MWIH01000009">
    <property type="protein sequence ID" value="OQO89283.1"/>
    <property type="molecule type" value="Genomic_DNA"/>
</dbReference>
<name>A0A1V8ZWY5_SACPI</name>
<dbReference type="Pfam" id="PF04228">
    <property type="entry name" value="Zn_peptidase"/>
    <property type="match status" value="1"/>
</dbReference>
<dbReference type="Proteomes" id="UP000192591">
    <property type="component" value="Unassembled WGS sequence"/>
</dbReference>
<evidence type="ECO:0000313" key="7">
    <source>
        <dbReference type="EMBL" id="OQO89283.1"/>
    </source>
</evidence>
<keyword evidence="7" id="KW-0645">Protease</keyword>
<comment type="caution">
    <text evidence="7">The sequence shown here is derived from an EMBL/GenBank/DDBJ whole genome shotgun (WGS) entry which is preliminary data.</text>
</comment>
<keyword evidence="7" id="KW-0482">Metalloprotease</keyword>
<dbReference type="GO" id="GO:0006508">
    <property type="term" value="P:proteolysis"/>
    <property type="evidence" value="ECO:0007669"/>
    <property type="project" value="UniProtKB-KW"/>
</dbReference>
<dbReference type="GO" id="GO:0008237">
    <property type="term" value="F:metallopeptidase activity"/>
    <property type="evidence" value="ECO:0007669"/>
    <property type="project" value="UniProtKB-KW"/>
</dbReference>
<dbReference type="AlphaFoldDB" id="A0A1V8ZWY5"/>
<reference evidence="7 8" key="1">
    <citation type="submission" date="2017-02" db="EMBL/GenBank/DDBJ databases">
        <title>Draft genome of Saccharomonospora sp. 154.</title>
        <authorList>
            <person name="Alonso-Carmona G.S."/>
            <person name="De La Haba R."/>
            <person name="Vera-Gargallo B."/>
            <person name="Sandoval-Trujillo A.H."/>
            <person name="Ramirez-Duran N."/>
            <person name="Ventosa A."/>
        </authorList>
    </citation>
    <scope>NUCLEOTIDE SEQUENCE [LARGE SCALE GENOMIC DNA]</scope>
    <source>
        <strain evidence="7 8">LRS4.154</strain>
    </source>
</reference>
<evidence type="ECO:0000256" key="6">
    <source>
        <dbReference type="SAM" id="Phobius"/>
    </source>
</evidence>
<evidence type="ECO:0000256" key="1">
    <source>
        <dbReference type="ARBA" id="ARBA00004167"/>
    </source>
</evidence>
<keyword evidence="2 6" id="KW-0812">Transmembrane</keyword>
<proteinExistence type="predicted"/>
<evidence type="ECO:0000313" key="8">
    <source>
        <dbReference type="Proteomes" id="UP000192591"/>
    </source>
</evidence>
<comment type="subcellular location">
    <subcellularLocation>
        <location evidence="1">Membrane</location>
        <topology evidence="1">Single-pass membrane protein</topology>
    </subcellularLocation>
</comment>
<dbReference type="RefSeq" id="WP_081194639.1">
    <property type="nucleotide sequence ID" value="NZ_MWIH01000009.1"/>
</dbReference>
<gene>
    <name evidence="7" type="ORF">B1813_20230</name>
</gene>
<evidence type="ECO:0000256" key="5">
    <source>
        <dbReference type="SAM" id="MobiDB-lite"/>
    </source>
</evidence>
<sequence>MHTVGDAAEEPGSRPGPVRPYLDDLPLELWEADERPAPAPRRRRRRPGWNTVLPVVVALALVGALVFVVPLGEDEGGSRPGAVPAEPEVSSLASIGDNPLLRRGTNLPDVRCDLPGVRADHGALHRFYSAELRCLDRAWEPALTGAGLDFERVTVDVTDDPATACGALPPPERATGLYCAEDATIYLPRQRTLDAFGLSDEAHLATLAHEYGHHVQHLSGILSDANGQLNRYPAGSPPDRELGRRVELQANCFAGAFFSSASGRGSITDGLADDSVDDFRNWVDSDTHGTSDTQREWALRGYRKGDVGTCNTWHAASADVT</sequence>
<evidence type="ECO:0000256" key="4">
    <source>
        <dbReference type="ARBA" id="ARBA00023136"/>
    </source>
</evidence>
<feature type="transmembrane region" description="Helical" evidence="6">
    <location>
        <begin position="51"/>
        <end position="72"/>
    </location>
</feature>
<dbReference type="PANTHER" id="PTHR30168">
    <property type="entry name" value="PUTATIVE MEMBRANE PROTEIN YPFJ"/>
    <property type="match status" value="1"/>
</dbReference>
<dbReference type="GO" id="GO:0016020">
    <property type="term" value="C:membrane"/>
    <property type="evidence" value="ECO:0007669"/>
    <property type="project" value="UniProtKB-SubCell"/>
</dbReference>
<dbReference type="InterPro" id="IPR007343">
    <property type="entry name" value="Uncharacterised_pept_Zn_put"/>
</dbReference>
<dbReference type="STRING" id="1962155.B1813_20230"/>